<name>A0A3S3YZS6_9SPHI</name>
<dbReference type="Pfam" id="PF03629">
    <property type="entry name" value="SASA"/>
    <property type="match status" value="1"/>
</dbReference>
<feature type="domain" description="Sialate O-acetylesterase" evidence="3">
    <location>
        <begin position="28"/>
        <end position="272"/>
    </location>
</feature>
<dbReference type="AlphaFoldDB" id="A0A3S3YZS6"/>
<gene>
    <name evidence="4" type="ORF">EPL05_08210</name>
</gene>
<dbReference type="RefSeq" id="WP_128533461.1">
    <property type="nucleotide sequence ID" value="NZ_SBIW01000003.1"/>
</dbReference>
<sequence length="283" mass="31208">MKFSSRFILSSILILSTLNCFAQDKDFYIFLCFGQSNMEGNAKIEPQDTTVDKRFRVFETVDCPALGRTKGNWYTAVPPLARCNTGLTPADYFGRTMIANLPEKIKIGVINVSVAGCRIELFEKDSYLSYVPTVPLWMANIIKEYDGNPYGHLVEMAALAQKYGVIKGVLLHQGESNPNDSLWTQKVKGIYGDLLHDLHLRAKKVPLLVGELINADQGGKCANMNGIIAGLPNLVPNSYVISSSGCPANSDKLHFTAEGYRMIGKRYGEKMLSLLGYPAVGIK</sequence>
<keyword evidence="5" id="KW-1185">Reference proteome</keyword>
<keyword evidence="1" id="KW-0378">Hydrolase</keyword>
<dbReference type="PANTHER" id="PTHR31988">
    <property type="entry name" value="ESTERASE, PUTATIVE (DUF303)-RELATED"/>
    <property type="match status" value="1"/>
</dbReference>
<organism evidence="4 5">
    <name type="scientific">Mucilaginibacter gilvus</name>
    <dbReference type="NCBI Taxonomy" id="2305909"/>
    <lineage>
        <taxon>Bacteria</taxon>
        <taxon>Pseudomonadati</taxon>
        <taxon>Bacteroidota</taxon>
        <taxon>Sphingobacteriia</taxon>
        <taxon>Sphingobacteriales</taxon>
        <taxon>Sphingobacteriaceae</taxon>
        <taxon>Mucilaginibacter</taxon>
    </lineage>
</organism>
<evidence type="ECO:0000313" key="5">
    <source>
        <dbReference type="Proteomes" id="UP000286701"/>
    </source>
</evidence>
<evidence type="ECO:0000259" key="3">
    <source>
        <dbReference type="Pfam" id="PF03629"/>
    </source>
</evidence>
<feature type="signal peptide" evidence="2">
    <location>
        <begin position="1"/>
        <end position="22"/>
    </location>
</feature>
<proteinExistence type="predicted"/>
<evidence type="ECO:0000256" key="2">
    <source>
        <dbReference type="SAM" id="SignalP"/>
    </source>
</evidence>
<dbReference type="InterPro" id="IPR036514">
    <property type="entry name" value="SGNH_hydro_sf"/>
</dbReference>
<dbReference type="InterPro" id="IPR005181">
    <property type="entry name" value="SASA"/>
</dbReference>
<keyword evidence="2" id="KW-0732">Signal</keyword>
<dbReference type="PANTHER" id="PTHR31988:SF19">
    <property type="entry name" value="9-O-ACETYL-N-ACETYLNEURAMINIC ACID DEACETYLASE-RELATED"/>
    <property type="match status" value="1"/>
</dbReference>
<dbReference type="EMBL" id="SBIW01000003">
    <property type="protein sequence ID" value="RWY54026.1"/>
    <property type="molecule type" value="Genomic_DNA"/>
</dbReference>
<evidence type="ECO:0000313" key="4">
    <source>
        <dbReference type="EMBL" id="RWY54026.1"/>
    </source>
</evidence>
<feature type="chain" id="PRO_5018734094" evidence="2">
    <location>
        <begin position="23"/>
        <end position="283"/>
    </location>
</feature>
<accession>A0A3S3YZS6</accession>
<dbReference type="Gene3D" id="3.40.50.1110">
    <property type="entry name" value="SGNH hydrolase"/>
    <property type="match status" value="1"/>
</dbReference>
<protein>
    <submittedName>
        <fullName evidence="4">Sialate O-acetylesterase</fullName>
    </submittedName>
</protein>
<dbReference type="OrthoDB" id="9795554at2"/>
<reference evidence="4 5" key="1">
    <citation type="submission" date="2019-01" db="EMBL/GenBank/DDBJ databases">
        <title>Mucilaginibacter antarcticum sp. nov., isolated from antarctic soil.</title>
        <authorList>
            <person name="Yan Y.-Q."/>
            <person name="Du Z.-J."/>
        </authorList>
    </citation>
    <scope>NUCLEOTIDE SEQUENCE [LARGE SCALE GENOMIC DNA]</scope>
    <source>
        <strain evidence="4 5">F01003</strain>
    </source>
</reference>
<dbReference type="Proteomes" id="UP000286701">
    <property type="component" value="Unassembled WGS sequence"/>
</dbReference>
<dbReference type="InterPro" id="IPR052940">
    <property type="entry name" value="Carb_Esterase_6"/>
</dbReference>
<evidence type="ECO:0000256" key="1">
    <source>
        <dbReference type="ARBA" id="ARBA00022801"/>
    </source>
</evidence>
<dbReference type="GO" id="GO:0016788">
    <property type="term" value="F:hydrolase activity, acting on ester bonds"/>
    <property type="evidence" value="ECO:0007669"/>
    <property type="project" value="UniProtKB-ARBA"/>
</dbReference>
<comment type="caution">
    <text evidence="4">The sequence shown here is derived from an EMBL/GenBank/DDBJ whole genome shotgun (WGS) entry which is preliminary data.</text>
</comment>
<dbReference type="SUPFAM" id="SSF52266">
    <property type="entry name" value="SGNH hydrolase"/>
    <property type="match status" value="1"/>
</dbReference>